<dbReference type="PANTHER" id="PTHR33127:SF50">
    <property type="entry name" value="OS01G0885800 PROTEIN"/>
    <property type="match status" value="1"/>
</dbReference>
<evidence type="ECO:0000313" key="3">
    <source>
        <dbReference type="Proteomes" id="UP000032180"/>
    </source>
</evidence>
<dbReference type="EnsemblPlants" id="LPERR01G34230.1">
    <property type="protein sequence ID" value="LPERR01G34230.1"/>
    <property type="gene ID" value="LPERR01G34230"/>
</dbReference>
<reference evidence="2" key="3">
    <citation type="submission" date="2015-04" db="UniProtKB">
        <authorList>
            <consortium name="EnsemblPlants"/>
        </authorList>
    </citation>
    <scope>IDENTIFICATION</scope>
</reference>
<reference evidence="3" key="2">
    <citation type="submission" date="2013-12" db="EMBL/GenBank/DDBJ databases">
        <authorList>
            <person name="Yu Y."/>
            <person name="Lee S."/>
            <person name="de Baynast K."/>
            <person name="Wissotski M."/>
            <person name="Liu L."/>
            <person name="Talag J."/>
            <person name="Goicoechea J."/>
            <person name="Angelova A."/>
            <person name="Jetty R."/>
            <person name="Kudrna D."/>
            <person name="Golser W."/>
            <person name="Rivera L."/>
            <person name="Zhang J."/>
            <person name="Wing R."/>
        </authorList>
    </citation>
    <scope>NUCLEOTIDE SEQUENCE</scope>
</reference>
<dbReference type="Gramene" id="LPERR01G34230.1">
    <property type="protein sequence ID" value="LPERR01G34230.1"/>
    <property type="gene ID" value="LPERR01G34230"/>
</dbReference>
<dbReference type="AlphaFoldDB" id="A0A0D9V8Q5"/>
<sequence>MTIKEIGKKRGRAGSSATAAKKLFKEPIQHNEADRRMICLVRIAFCNNDTFLDVETRVVPNLTNNNYHVTPHGWVFISEPGTLLTRLWNPNSGETIDLPRMEQPLPVNWTCYLSDEPTAASCIVLLLVVSEPRLIYCHVGAGDGNKWTSHEYDIGNVGLPPEYAPPQRRSIAETAALGILEFTPVPEISYIDYPKIKFPSGECNGGRSFLVASHGELYDVSVFYRGFTQEIHSLRVNRIDMSGDSPVFRRVDDLGDRAFLLSDSNVGLLCSASSYGVKGNRVYFMDNPLSKPDGGSLCIYDLEDETMVMEELRPCPGVPVLGDARRDMRCVSGSILNDK</sequence>
<dbReference type="PANTHER" id="PTHR33127">
    <property type="entry name" value="TRANSMEMBRANE PROTEIN"/>
    <property type="match status" value="1"/>
</dbReference>
<protein>
    <recommendedName>
        <fullName evidence="1">KIB1-4 beta-propeller domain-containing protein</fullName>
    </recommendedName>
</protein>
<name>A0A0D9V8Q5_9ORYZ</name>
<reference evidence="2 3" key="1">
    <citation type="submission" date="2012-08" db="EMBL/GenBank/DDBJ databases">
        <title>Oryza genome evolution.</title>
        <authorList>
            <person name="Wing R.A."/>
        </authorList>
    </citation>
    <scope>NUCLEOTIDE SEQUENCE</scope>
</reference>
<keyword evidence="3" id="KW-1185">Reference proteome</keyword>
<accession>A0A0D9V8Q5</accession>
<feature type="domain" description="KIB1-4 beta-propeller" evidence="1">
    <location>
        <begin position="61"/>
        <end position="301"/>
    </location>
</feature>
<proteinExistence type="predicted"/>
<organism evidence="2 3">
    <name type="scientific">Leersia perrieri</name>
    <dbReference type="NCBI Taxonomy" id="77586"/>
    <lineage>
        <taxon>Eukaryota</taxon>
        <taxon>Viridiplantae</taxon>
        <taxon>Streptophyta</taxon>
        <taxon>Embryophyta</taxon>
        <taxon>Tracheophyta</taxon>
        <taxon>Spermatophyta</taxon>
        <taxon>Magnoliopsida</taxon>
        <taxon>Liliopsida</taxon>
        <taxon>Poales</taxon>
        <taxon>Poaceae</taxon>
        <taxon>BOP clade</taxon>
        <taxon>Oryzoideae</taxon>
        <taxon>Oryzeae</taxon>
        <taxon>Oryzinae</taxon>
        <taxon>Leersia</taxon>
    </lineage>
</organism>
<dbReference type="InterPro" id="IPR005174">
    <property type="entry name" value="KIB1-4_b-propeller"/>
</dbReference>
<evidence type="ECO:0000313" key="2">
    <source>
        <dbReference type="EnsemblPlants" id="LPERR01G34230.1"/>
    </source>
</evidence>
<dbReference type="eggNOG" id="ENOG502R3ZC">
    <property type="taxonomic scope" value="Eukaryota"/>
</dbReference>
<dbReference type="Proteomes" id="UP000032180">
    <property type="component" value="Chromosome 1"/>
</dbReference>
<evidence type="ECO:0000259" key="1">
    <source>
        <dbReference type="Pfam" id="PF03478"/>
    </source>
</evidence>
<dbReference type="HOGENOM" id="CLU_032864_0_0_1"/>
<dbReference type="Pfam" id="PF03478">
    <property type="entry name" value="Beta-prop_KIB1-4"/>
    <property type="match status" value="1"/>
</dbReference>